<evidence type="ECO:0000313" key="1">
    <source>
        <dbReference type="EMBL" id="CAG9784647.1"/>
    </source>
</evidence>
<proteinExistence type="predicted"/>
<accession>A0A9N9QWA2</accession>
<organism evidence="1 2">
    <name type="scientific">Diatraea saccharalis</name>
    <name type="common">sugarcane borer</name>
    <dbReference type="NCBI Taxonomy" id="40085"/>
    <lineage>
        <taxon>Eukaryota</taxon>
        <taxon>Metazoa</taxon>
        <taxon>Ecdysozoa</taxon>
        <taxon>Arthropoda</taxon>
        <taxon>Hexapoda</taxon>
        <taxon>Insecta</taxon>
        <taxon>Pterygota</taxon>
        <taxon>Neoptera</taxon>
        <taxon>Endopterygota</taxon>
        <taxon>Lepidoptera</taxon>
        <taxon>Glossata</taxon>
        <taxon>Ditrysia</taxon>
        <taxon>Pyraloidea</taxon>
        <taxon>Crambidae</taxon>
        <taxon>Crambinae</taxon>
        <taxon>Diatraea</taxon>
    </lineage>
</organism>
<sequence length="91" mass="10269">MEDLSYTNSFLRKTLPGFSIRFASPEAVKTVWNDSAPVTRDEEVKLPPHEQPDMIVAGNEPSLSLPKPLNNQEKHELLAVFLHLAHVDYSI</sequence>
<name>A0A9N9QWA2_9NEOP</name>
<gene>
    <name evidence="1" type="ORF">DIATSA_LOCUS2725</name>
</gene>
<dbReference type="Proteomes" id="UP001153714">
    <property type="component" value="Chromosome 12"/>
</dbReference>
<evidence type="ECO:0000313" key="2">
    <source>
        <dbReference type="Proteomes" id="UP001153714"/>
    </source>
</evidence>
<keyword evidence="2" id="KW-1185">Reference proteome</keyword>
<reference evidence="1" key="2">
    <citation type="submission" date="2022-10" db="EMBL/GenBank/DDBJ databases">
        <authorList>
            <consortium name="ENA_rothamsted_submissions"/>
            <consortium name="culmorum"/>
            <person name="King R."/>
        </authorList>
    </citation>
    <scope>NUCLEOTIDE SEQUENCE</scope>
</reference>
<protein>
    <submittedName>
        <fullName evidence="1">Uncharacterized protein</fullName>
    </submittedName>
</protein>
<dbReference type="EMBL" id="OU893343">
    <property type="protein sequence ID" value="CAG9784647.1"/>
    <property type="molecule type" value="Genomic_DNA"/>
</dbReference>
<reference evidence="1" key="1">
    <citation type="submission" date="2021-12" db="EMBL/GenBank/DDBJ databases">
        <authorList>
            <person name="King R."/>
        </authorList>
    </citation>
    <scope>NUCLEOTIDE SEQUENCE</scope>
</reference>
<dbReference type="OrthoDB" id="6431754at2759"/>
<dbReference type="AlphaFoldDB" id="A0A9N9QWA2"/>